<sequence>MWNADETSLLAASYPGFTLAVTATTPVFALVAGEDCSGWNIPSGIVRREEENREKKVRRGWA</sequence>
<accession>A0A1T5K8Z7</accession>
<evidence type="ECO:0000313" key="2">
    <source>
        <dbReference type="Proteomes" id="UP000190857"/>
    </source>
</evidence>
<gene>
    <name evidence="1" type="ORF">SAMN06309945_2011</name>
</gene>
<dbReference type="AlphaFoldDB" id="A0A1T5K8Z7"/>
<dbReference type="EMBL" id="FUZP01000002">
    <property type="protein sequence ID" value="SKC59995.1"/>
    <property type="molecule type" value="Genomic_DNA"/>
</dbReference>
<reference evidence="1 2" key="1">
    <citation type="submission" date="2017-02" db="EMBL/GenBank/DDBJ databases">
        <authorList>
            <person name="Peterson S.W."/>
        </authorList>
    </citation>
    <scope>NUCLEOTIDE SEQUENCE [LARGE SCALE GENOMIC DNA]</scope>
    <source>
        <strain evidence="1 2">VKM Ac-2059</strain>
    </source>
</reference>
<protein>
    <submittedName>
        <fullName evidence="1">Uncharacterized protein</fullName>
    </submittedName>
</protein>
<name>A0A1T5K8Z7_9MICO</name>
<dbReference type="Proteomes" id="UP000190857">
    <property type="component" value="Unassembled WGS sequence"/>
</dbReference>
<evidence type="ECO:0000313" key="1">
    <source>
        <dbReference type="EMBL" id="SKC59995.1"/>
    </source>
</evidence>
<organism evidence="1 2">
    <name type="scientific">Okibacterium fritillariae</name>
    <dbReference type="NCBI Taxonomy" id="123320"/>
    <lineage>
        <taxon>Bacteria</taxon>
        <taxon>Bacillati</taxon>
        <taxon>Actinomycetota</taxon>
        <taxon>Actinomycetes</taxon>
        <taxon>Micrococcales</taxon>
        <taxon>Microbacteriaceae</taxon>
        <taxon>Okibacterium</taxon>
    </lineage>
</organism>
<proteinExistence type="predicted"/>
<keyword evidence="2" id="KW-1185">Reference proteome</keyword>